<evidence type="ECO:0000313" key="2">
    <source>
        <dbReference type="EMBL" id="MFD1165251.1"/>
    </source>
</evidence>
<name>A0ABW3RJD2_9SPHI</name>
<sequence length="122" mass="14158">MVDDINSVDDYGGHYFLGPLFVFLRDAFAVGFGVYSGVYLAPKHKKVVFTFFIFLWVLFLLLISFVIGLTFFRMEWTTEKLLRTLTEIVAQVIGIVIAGIFIWKEQKQIETHSYSDYELLDN</sequence>
<dbReference type="RefSeq" id="WP_380895182.1">
    <property type="nucleotide sequence ID" value="NZ_JBHTKY010000006.1"/>
</dbReference>
<keyword evidence="1" id="KW-0812">Transmembrane</keyword>
<feature type="transmembrane region" description="Helical" evidence="1">
    <location>
        <begin position="20"/>
        <end position="41"/>
    </location>
</feature>
<proteinExistence type="predicted"/>
<accession>A0ABW3RJD2</accession>
<keyword evidence="1" id="KW-0472">Membrane</keyword>
<feature type="transmembrane region" description="Helical" evidence="1">
    <location>
        <begin position="84"/>
        <end position="103"/>
    </location>
</feature>
<dbReference type="EMBL" id="JBHTKY010000006">
    <property type="protein sequence ID" value="MFD1165251.1"/>
    <property type="molecule type" value="Genomic_DNA"/>
</dbReference>
<keyword evidence="1" id="KW-1133">Transmembrane helix</keyword>
<keyword evidence="3" id="KW-1185">Reference proteome</keyword>
<comment type="caution">
    <text evidence="2">The sequence shown here is derived from an EMBL/GenBank/DDBJ whole genome shotgun (WGS) entry which is preliminary data.</text>
</comment>
<evidence type="ECO:0000313" key="3">
    <source>
        <dbReference type="Proteomes" id="UP001597205"/>
    </source>
</evidence>
<reference evidence="3" key="1">
    <citation type="journal article" date="2019" name="Int. J. Syst. Evol. Microbiol.">
        <title>The Global Catalogue of Microorganisms (GCM) 10K type strain sequencing project: providing services to taxonomists for standard genome sequencing and annotation.</title>
        <authorList>
            <consortium name="The Broad Institute Genomics Platform"/>
            <consortium name="The Broad Institute Genome Sequencing Center for Infectious Disease"/>
            <person name="Wu L."/>
            <person name="Ma J."/>
        </authorList>
    </citation>
    <scope>NUCLEOTIDE SEQUENCE [LARGE SCALE GENOMIC DNA]</scope>
    <source>
        <strain evidence="3">CCUG 52468</strain>
    </source>
</reference>
<dbReference type="Proteomes" id="UP001597205">
    <property type="component" value="Unassembled WGS sequence"/>
</dbReference>
<organism evidence="2 3">
    <name type="scientific">Sphingobacterium daejeonense</name>
    <dbReference type="NCBI Taxonomy" id="371142"/>
    <lineage>
        <taxon>Bacteria</taxon>
        <taxon>Pseudomonadati</taxon>
        <taxon>Bacteroidota</taxon>
        <taxon>Sphingobacteriia</taxon>
        <taxon>Sphingobacteriales</taxon>
        <taxon>Sphingobacteriaceae</taxon>
        <taxon>Sphingobacterium</taxon>
    </lineage>
</organism>
<feature type="transmembrane region" description="Helical" evidence="1">
    <location>
        <begin position="48"/>
        <end position="72"/>
    </location>
</feature>
<protein>
    <submittedName>
        <fullName evidence="2">Uncharacterized protein</fullName>
    </submittedName>
</protein>
<evidence type="ECO:0000256" key="1">
    <source>
        <dbReference type="SAM" id="Phobius"/>
    </source>
</evidence>
<gene>
    <name evidence="2" type="ORF">ACFQ2C_06500</name>
</gene>